<evidence type="ECO:0000313" key="5">
    <source>
        <dbReference type="EMBL" id="PVZ94918.1"/>
    </source>
</evidence>
<evidence type="ECO:0000259" key="4">
    <source>
        <dbReference type="SMART" id="SM00479"/>
    </source>
</evidence>
<evidence type="ECO:0000313" key="6">
    <source>
        <dbReference type="Proteomes" id="UP000244893"/>
    </source>
</evidence>
<dbReference type="OrthoDB" id="9791657at2"/>
<sequence length="241" mass="26419">MVFTAGEIPPWAAMLGVFDLETTGIDPATSRIVSAHVGVLGSDGVPVERRDWLADPGVEIPEGAAAVHGISTERARAEGRPAPDVVGEILDALRDLSDRRIPVVIYNAPYDLTLLMHEAVRHGHRALDDSLLVIDPLVVDKAVDKYRRGKRTLTAAADCYGVSLVDAHDSSADAIAAGRVAQALARRYAAELWLSADELHALQVAWCREQTESFIAYMRRVKDPQFTTSDLWPVRELQLEY</sequence>
<dbReference type="Gene3D" id="3.30.420.10">
    <property type="entry name" value="Ribonuclease H-like superfamily/Ribonuclease H"/>
    <property type="match status" value="1"/>
</dbReference>
<gene>
    <name evidence="5" type="ORF">DDQ50_12100</name>
</gene>
<protein>
    <submittedName>
        <fullName evidence="5">DNA polymerase III subunit epsilon</fullName>
    </submittedName>
</protein>
<name>A0A2V1HQW2_9MICO</name>
<organism evidence="5 6">
    <name type="scientific">Amnibacterium flavum</name>
    <dbReference type="NCBI Taxonomy" id="2173173"/>
    <lineage>
        <taxon>Bacteria</taxon>
        <taxon>Bacillati</taxon>
        <taxon>Actinomycetota</taxon>
        <taxon>Actinomycetes</taxon>
        <taxon>Micrococcales</taxon>
        <taxon>Microbacteriaceae</taxon>
        <taxon>Amnibacterium</taxon>
    </lineage>
</organism>
<dbReference type="AlphaFoldDB" id="A0A2V1HQW2"/>
<dbReference type="InterPro" id="IPR036397">
    <property type="entry name" value="RNaseH_sf"/>
</dbReference>
<dbReference type="EMBL" id="QEOP01000002">
    <property type="protein sequence ID" value="PVZ94918.1"/>
    <property type="molecule type" value="Genomic_DNA"/>
</dbReference>
<dbReference type="SMART" id="SM00479">
    <property type="entry name" value="EXOIII"/>
    <property type="match status" value="1"/>
</dbReference>
<reference evidence="5 6" key="1">
    <citation type="submission" date="2018-05" db="EMBL/GenBank/DDBJ databases">
        <title>Amnibacterium sp. M8JJ-5, whole genome shotgun sequence.</title>
        <authorList>
            <person name="Tuo L."/>
        </authorList>
    </citation>
    <scope>NUCLEOTIDE SEQUENCE [LARGE SCALE GENOMIC DNA]</scope>
    <source>
        <strain evidence="5 6">M8JJ-5</strain>
    </source>
</reference>
<keyword evidence="2" id="KW-0378">Hydrolase</keyword>
<feature type="domain" description="Exonuclease" evidence="4">
    <location>
        <begin position="14"/>
        <end position="190"/>
    </location>
</feature>
<dbReference type="PANTHER" id="PTHR30231">
    <property type="entry name" value="DNA POLYMERASE III SUBUNIT EPSILON"/>
    <property type="match status" value="1"/>
</dbReference>
<dbReference type="PANTHER" id="PTHR30231:SF4">
    <property type="entry name" value="PROTEIN NEN2"/>
    <property type="match status" value="1"/>
</dbReference>
<dbReference type="SUPFAM" id="SSF53098">
    <property type="entry name" value="Ribonuclease H-like"/>
    <property type="match status" value="1"/>
</dbReference>
<accession>A0A2V1HQW2</accession>
<keyword evidence="3" id="KW-0269">Exonuclease</keyword>
<dbReference type="Pfam" id="PF00929">
    <property type="entry name" value="RNase_T"/>
    <property type="match status" value="1"/>
</dbReference>
<dbReference type="RefSeq" id="WP_116757431.1">
    <property type="nucleotide sequence ID" value="NZ_JBHUEX010000001.1"/>
</dbReference>
<dbReference type="Proteomes" id="UP000244893">
    <property type="component" value="Unassembled WGS sequence"/>
</dbReference>
<dbReference type="NCBIfam" id="NF005927">
    <property type="entry name" value="PRK07942.1"/>
    <property type="match status" value="1"/>
</dbReference>
<evidence type="ECO:0000256" key="3">
    <source>
        <dbReference type="ARBA" id="ARBA00022839"/>
    </source>
</evidence>
<dbReference type="GO" id="GO:0005829">
    <property type="term" value="C:cytosol"/>
    <property type="evidence" value="ECO:0007669"/>
    <property type="project" value="TreeGrafter"/>
</dbReference>
<dbReference type="GO" id="GO:0008408">
    <property type="term" value="F:3'-5' exonuclease activity"/>
    <property type="evidence" value="ECO:0007669"/>
    <property type="project" value="TreeGrafter"/>
</dbReference>
<keyword evidence="1" id="KW-0540">Nuclease</keyword>
<proteinExistence type="predicted"/>
<keyword evidence="6" id="KW-1185">Reference proteome</keyword>
<dbReference type="InterPro" id="IPR013520">
    <property type="entry name" value="Ribonucl_H"/>
</dbReference>
<dbReference type="GO" id="GO:0003676">
    <property type="term" value="F:nucleic acid binding"/>
    <property type="evidence" value="ECO:0007669"/>
    <property type="project" value="InterPro"/>
</dbReference>
<evidence type="ECO:0000256" key="2">
    <source>
        <dbReference type="ARBA" id="ARBA00022801"/>
    </source>
</evidence>
<dbReference type="InterPro" id="IPR012337">
    <property type="entry name" value="RNaseH-like_sf"/>
</dbReference>
<dbReference type="CDD" id="cd06127">
    <property type="entry name" value="DEDDh"/>
    <property type="match status" value="1"/>
</dbReference>
<comment type="caution">
    <text evidence="5">The sequence shown here is derived from an EMBL/GenBank/DDBJ whole genome shotgun (WGS) entry which is preliminary data.</text>
</comment>
<evidence type="ECO:0000256" key="1">
    <source>
        <dbReference type="ARBA" id="ARBA00022722"/>
    </source>
</evidence>